<keyword evidence="3 6" id="KW-0067">ATP-binding</keyword>
<evidence type="ECO:0000259" key="5">
    <source>
        <dbReference type="PROSITE" id="PS50893"/>
    </source>
</evidence>
<dbReference type="GO" id="GO:0005524">
    <property type="term" value="F:ATP binding"/>
    <property type="evidence" value="ECO:0007669"/>
    <property type="project" value="UniProtKB-KW"/>
</dbReference>
<dbReference type="InterPro" id="IPR003593">
    <property type="entry name" value="AAA+_ATPase"/>
</dbReference>
<dbReference type="PANTHER" id="PTHR24220">
    <property type="entry name" value="IMPORT ATP-BINDING PROTEIN"/>
    <property type="match status" value="1"/>
</dbReference>
<dbReference type="InterPro" id="IPR017911">
    <property type="entry name" value="MacB-like_ATP-bd"/>
</dbReference>
<dbReference type="PROSITE" id="PS00211">
    <property type="entry name" value="ABC_TRANSPORTER_1"/>
    <property type="match status" value="1"/>
</dbReference>
<dbReference type="AlphaFoldDB" id="A0A1B4V4A3"/>
<dbReference type="GO" id="GO:1902495">
    <property type="term" value="C:transmembrane transporter complex"/>
    <property type="evidence" value="ECO:0007669"/>
    <property type="project" value="UniProtKB-ARBA"/>
</dbReference>
<evidence type="ECO:0000313" key="6">
    <source>
        <dbReference type="EMBL" id="BAU47382.1"/>
    </source>
</evidence>
<dbReference type="PANTHER" id="PTHR24220:SF685">
    <property type="entry name" value="ABC TRANSPORTER RELATED"/>
    <property type="match status" value="1"/>
</dbReference>
<gene>
    <name evidence="6" type="ORF">SVA_0803</name>
</gene>
<evidence type="ECO:0000256" key="4">
    <source>
        <dbReference type="ARBA" id="ARBA00038388"/>
    </source>
</evidence>
<dbReference type="Gene3D" id="3.40.50.300">
    <property type="entry name" value="P-loop containing nucleotide triphosphate hydrolases"/>
    <property type="match status" value="1"/>
</dbReference>
<protein>
    <submittedName>
        <fullName evidence="6">ABC transporter ATP-binding protein</fullName>
    </submittedName>
</protein>
<feature type="domain" description="ABC transporter" evidence="5">
    <location>
        <begin position="6"/>
        <end position="227"/>
    </location>
</feature>
<keyword evidence="1" id="KW-0813">Transport</keyword>
<dbReference type="EMBL" id="AP014936">
    <property type="protein sequence ID" value="BAU47382.1"/>
    <property type="molecule type" value="Genomic_DNA"/>
</dbReference>
<dbReference type="KEGG" id="sva:SVA_0803"/>
<dbReference type="GO" id="GO:0005886">
    <property type="term" value="C:plasma membrane"/>
    <property type="evidence" value="ECO:0007669"/>
    <property type="project" value="TreeGrafter"/>
</dbReference>
<evidence type="ECO:0000313" key="7">
    <source>
        <dbReference type="Proteomes" id="UP000218899"/>
    </source>
</evidence>
<evidence type="ECO:0000256" key="3">
    <source>
        <dbReference type="ARBA" id="ARBA00022840"/>
    </source>
</evidence>
<dbReference type="InterPro" id="IPR017871">
    <property type="entry name" value="ABC_transporter-like_CS"/>
</dbReference>
<dbReference type="GO" id="GO:0016887">
    <property type="term" value="F:ATP hydrolysis activity"/>
    <property type="evidence" value="ECO:0007669"/>
    <property type="project" value="InterPro"/>
</dbReference>
<dbReference type="PROSITE" id="PS50893">
    <property type="entry name" value="ABC_TRANSPORTER_2"/>
    <property type="match status" value="1"/>
</dbReference>
<dbReference type="GO" id="GO:0022857">
    <property type="term" value="F:transmembrane transporter activity"/>
    <property type="evidence" value="ECO:0007669"/>
    <property type="project" value="TreeGrafter"/>
</dbReference>
<dbReference type="InterPro" id="IPR003439">
    <property type="entry name" value="ABC_transporter-like_ATP-bd"/>
</dbReference>
<dbReference type="OrthoDB" id="9801477at2"/>
<dbReference type="Proteomes" id="UP000218899">
    <property type="component" value="Chromosome"/>
</dbReference>
<sequence length="229" mass="24894">MGDTLLEVRGLGRRFEEGGRTRAVLDGLDLDVRHGECVALLGRSGSGKSTLLNLISGIDLPDEGTVALDGVPLTALDERERTLFRRRHIGFVYQFFHLIPTLTVEENVRLPLELNGEPDGGRVSGWLEAVGLGDRLASFPDRLSAGEQQRVAIARALIHKPGLLLADEPTGNLDAETGRRVLALLTGLARREGATLLLATHSKQVAESADRVLTLDRGRLVERGEDLAW</sequence>
<name>A0A1B4V4A3_9GAMM</name>
<accession>A0A1B4V4A3</accession>
<evidence type="ECO:0000256" key="1">
    <source>
        <dbReference type="ARBA" id="ARBA00022448"/>
    </source>
</evidence>
<evidence type="ECO:0000256" key="2">
    <source>
        <dbReference type="ARBA" id="ARBA00022741"/>
    </source>
</evidence>
<reference evidence="6 7" key="1">
    <citation type="submission" date="2015-08" db="EMBL/GenBank/DDBJ databases">
        <title>Complete genome sequence of Sulfurifustis variabilis.</title>
        <authorList>
            <person name="Miura A."/>
            <person name="Kojima H."/>
            <person name="Fukui M."/>
        </authorList>
    </citation>
    <scope>NUCLEOTIDE SEQUENCE [LARGE SCALE GENOMIC DNA]</scope>
    <source>
        <strain evidence="7">skN76</strain>
    </source>
</reference>
<keyword evidence="2" id="KW-0547">Nucleotide-binding</keyword>
<dbReference type="FunFam" id="3.40.50.300:FF:000032">
    <property type="entry name" value="Export ABC transporter ATP-binding protein"/>
    <property type="match status" value="1"/>
</dbReference>
<organism evidence="6 7">
    <name type="scientific">Sulfurifustis variabilis</name>
    <dbReference type="NCBI Taxonomy" id="1675686"/>
    <lineage>
        <taxon>Bacteria</taxon>
        <taxon>Pseudomonadati</taxon>
        <taxon>Pseudomonadota</taxon>
        <taxon>Gammaproteobacteria</taxon>
        <taxon>Acidiferrobacterales</taxon>
        <taxon>Acidiferrobacteraceae</taxon>
        <taxon>Sulfurifustis</taxon>
    </lineage>
</organism>
<dbReference type="InterPro" id="IPR015854">
    <property type="entry name" value="ABC_transpr_LolD-like"/>
</dbReference>
<dbReference type="SMART" id="SM00382">
    <property type="entry name" value="AAA"/>
    <property type="match status" value="1"/>
</dbReference>
<dbReference type="CDD" id="cd03255">
    <property type="entry name" value="ABC_MJ0796_LolCDE_FtsE"/>
    <property type="match status" value="1"/>
</dbReference>
<dbReference type="InterPro" id="IPR027417">
    <property type="entry name" value="P-loop_NTPase"/>
</dbReference>
<comment type="similarity">
    <text evidence="4">Belongs to the ABC transporter superfamily. Macrolide exporter (TC 3.A.1.122) family.</text>
</comment>
<dbReference type="Pfam" id="PF00005">
    <property type="entry name" value="ABC_tran"/>
    <property type="match status" value="1"/>
</dbReference>
<keyword evidence="7" id="KW-1185">Reference proteome</keyword>
<dbReference type="SUPFAM" id="SSF52540">
    <property type="entry name" value="P-loop containing nucleoside triphosphate hydrolases"/>
    <property type="match status" value="1"/>
</dbReference>
<proteinExistence type="inferred from homology"/>